<gene>
    <name evidence="1" type="ORF">OIU79_028485</name>
</gene>
<protein>
    <submittedName>
        <fullName evidence="1">Uncharacterized protein</fullName>
    </submittedName>
</protein>
<evidence type="ECO:0000313" key="2">
    <source>
        <dbReference type="Proteomes" id="UP001151532"/>
    </source>
</evidence>
<name>A0A9Q0VXB8_SALPP</name>
<dbReference type="EMBL" id="JAPFFK010000007">
    <property type="protein sequence ID" value="KAJ6756081.1"/>
    <property type="molecule type" value="Genomic_DNA"/>
</dbReference>
<dbReference type="Proteomes" id="UP001151532">
    <property type="component" value="Chromosome 16"/>
</dbReference>
<keyword evidence="2" id="KW-1185">Reference proteome</keyword>
<reference evidence="1" key="1">
    <citation type="submission" date="2022-11" db="EMBL/GenBank/DDBJ databases">
        <authorList>
            <person name="Hyden B.L."/>
            <person name="Feng K."/>
            <person name="Yates T."/>
            <person name="Jawdy S."/>
            <person name="Smart L.B."/>
            <person name="Muchero W."/>
        </authorList>
    </citation>
    <scope>NUCLEOTIDE SEQUENCE</scope>
    <source>
        <tissue evidence="1">Shoot tip</tissue>
    </source>
</reference>
<dbReference type="OrthoDB" id="1714249at2759"/>
<organism evidence="1 2">
    <name type="scientific">Salix purpurea</name>
    <name type="common">Purple osier willow</name>
    <dbReference type="NCBI Taxonomy" id="77065"/>
    <lineage>
        <taxon>Eukaryota</taxon>
        <taxon>Viridiplantae</taxon>
        <taxon>Streptophyta</taxon>
        <taxon>Embryophyta</taxon>
        <taxon>Tracheophyta</taxon>
        <taxon>Spermatophyta</taxon>
        <taxon>Magnoliopsida</taxon>
        <taxon>eudicotyledons</taxon>
        <taxon>Gunneridae</taxon>
        <taxon>Pentapetalae</taxon>
        <taxon>rosids</taxon>
        <taxon>fabids</taxon>
        <taxon>Malpighiales</taxon>
        <taxon>Salicaceae</taxon>
        <taxon>Saliceae</taxon>
        <taxon>Salix</taxon>
    </lineage>
</organism>
<evidence type="ECO:0000313" key="1">
    <source>
        <dbReference type="EMBL" id="KAJ6756081.1"/>
    </source>
</evidence>
<proteinExistence type="predicted"/>
<accession>A0A9Q0VXB8</accession>
<reference evidence="1" key="2">
    <citation type="journal article" date="2023" name="Int. J. Mol. Sci.">
        <title>De Novo Assembly and Annotation of 11 Diverse Shrub Willow (Salix) Genomes Reveals Novel Gene Organization in Sex-Linked Regions.</title>
        <authorList>
            <person name="Hyden B."/>
            <person name="Feng K."/>
            <person name="Yates T.B."/>
            <person name="Jawdy S."/>
            <person name="Cereghino C."/>
            <person name="Smart L.B."/>
            <person name="Muchero W."/>
        </authorList>
    </citation>
    <scope>NUCLEOTIDE SEQUENCE</scope>
    <source>
        <tissue evidence="1">Shoot tip</tissue>
    </source>
</reference>
<sequence length="44" mass="5295">MMINPKACFSKHSQWPPKCFRLRQAREHMLLLSFLGCLKLHFSY</sequence>
<dbReference type="AlphaFoldDB" id="A0A9Q0VXB8"/>
<comment type="caution">
    <text evidence="1">The sequence shown here is derived from an EMBL/GenBank/DDBJ whole genome shotgun (WGS) entry which is preliminary data.</text>
</comment>